<sequence>MSGEKQTEVKNNLRRSGRVTRAPSMYLASQLDILKWTPREKEVLLEGLNKYGMKDFKFLSEEVLNGSKTPDQVKLFIKSERKRYHKECGKFEAAKESEIPLNRWISAMDKNKFDSGEVLSLIFHLFAQYEEHPDNVHSEIYNALSKVLNKEPIIELSESGRHKLIELVYKLRKNVQEKFPDIYSTIVSLESNRKFPFPSEVPSTSSACELLSSLVESNPLGLPYSHWNIPN</sequence>
<dbReference type="GO" id="GO:0005634">
    <property type="term" value="C:nucleus"/>
    <property type="evidence" value="ECO:0007669"/>
    <property type="project" value="UniProtKB-SubCell"/>
</dbReference>
<comment type="subcellular location">
    <subcellularLocation>
        <location evidence="1">Nucleus</location>
    </subcellularLocation>
</comment>
<proteinExistence type="predicted"/>
<reference evidence="3" key="1">
    <citation type="submission" date="2014-05" db="EMBL/GenBank/DDBJ databases">
        <authorList>
            <person name="Chronopoulou M."/>
        </authorList>
    </citation>
    <scope>NUCLEOTIDE SEQUENCE</scope>
    <source>
        <tissue evidence="3">Whole organism</tissue>
    </source>
</reference>
<accession>A0A0K2UQZ5</accession>
<dbReference type="CDD" id="cd00167">
    <property type="entry name" value="SANT"/>
    <property type="match status" value="1"/>
</dbReference>
<organism evidence="3">
    <name type="scientific">Lepeophtheirus salmonis</name>
    <name type="common">Salmon louse</name>
    <name type="synonym">Caligus salmonis</name>
    <dbReference type="NCBI Taxonomy" id="72036"/>
    <lineage>
        <taxon>Eukaryota</taxon>
        <taxon>Metazoa</taxon>
        <taxon>Ecdysozoa</taxon>
        <taxon>Arthropoda</taxon>
        <taxon>Crustacea</taxon>
        <taxon>Multicrustacea</taxon>
        <taxon>Hexanauplia</taxon>
        <taxon>Copepoda</taxon>
        <taxon>Siphonostomatoida</taxon>
        <taxon>Caligidae</taxon>
        <taxon>Lepeophtheirus</taxon>
    </lineage>
</organism>
<dbReference type="InterPro" id="IPR017884">
    <property type="entry name" value="SANT_dom"/>
</dbReference>
<dbReference type="Gene3D" id="1.20.58.1880">
    <property type="match status" value="1"/>
</dbReference>
<name>A0A0K2UQZ5_LEPSM</name>
<evidence type="ECO:0000259" key="2">
    <source>
        <dbReference type="PROSITE" id="PS51293"/>
    </source>
</evidence>
<dbReference type="InterPro" id="IPR009057">
    <property type="entry name" value="Homeodomain-like_sf"/>
</dbReference>
<dbReference type="OrthoDB" id="8186615at2759"/>
<dbReference type="AlphaFoldDB" id="A0A0K2UQZ5"/>
<dbReference type="Pfam" id="PF00249">
    <property type="entry name" value="Myb_DNA-binding"/>
    <property type="match status" value="1"/>
</dbReference>
<dbReference type="PROSITE" id="PS51293">
    <property type="entry name" value="SANT"/>
    <property type="match status" value="1"/>
</dbReference>
<dbReference type="SMART" id="SM00717">
    <property type="entry name" value="SANT"/>
    <property type="match status" value="1"/>
</dbReference>
<evidence type="ECO:0000313" key="3">
    <source>
        <dbReference type="EMBL" id="CDW40480.1"/>
    </source>
</evidence>
<evidence type="ECO:0000256" key="1">
    <source>
        <dbReference type="ARBA" id="ARBA00004123"/>
    </source>
</evidence>
<dbReference type="EMBL" id="HACA01023119">
    <property type="protein sequence ID" value="CDW40480.1"/>
    <property type="molecule type" value="Transcribed_RNA"/>
</dbReference>
<dbReference type="InterPro" id="IPR001005">
    <property type="entry name" value="SANT/Myb"/>
</dbReference>
<feature type="domain" description="SANT" evidence="2">
    <location>
        <begin position="35"/>
        <end position="85"/>
    </location>
</feature>
<dbReference type="SUPFAM" id="SSF46689">
    <property type="entry name" value="Homeodomain-like"/>
    <property type="match status" value="1"/>
</dbReference>
<protein>
    <recommendedName>
        <fullName evidence="2">SANT domain-containing protein</fullName>
    </recommendedName>
</protein>